<keyword evidence="3" id="KW-1185">Reference proteome</keyword>
<feature type="signal peptide" evidence="1">
    <location>
        <begin position="1"/>
        <end position="24"/>
    </location>
</feature>
<organism evidence="2 3">
    <name type="scientific">Blepharisma stoltei</name>
    <dbReference type="NCBI Taxonomy" id="1481888"/>
    <lineage>
        <taxon>Eukaryota</taxon>
        <taxon>Sar</taxon>
        <taxon>Alveolata</taxon>
        <taxon>Ciliophora</taxon>
        <taxon>Postciliodesmatophora</taxon>
        <taxon>Heterotrichea</taxon>
        <taxon>Heterotrichida</taxon>
        <taxon>Blepharismidae</taxon>
        <taxon>Blepharisma</taxon>
    </lineage>
</organism>
<accession>A0AAU9J654</accession>
<proteinExistence type="predicted"/>
<gene>
    <name evidence="2" type="ORF">BSTOLATCC_MIC34734</name>
</gene>
<dbReference type="SUPFAM" id="SSF63829">
    <property type="entry name" value="Calcium-dependent phosphotriesterase"/>
    <property type="match status" value="1"/>
</dbReference>
<dbReference type="Gene3D" id="2.120.10.30">
    <property type="entry name" value="TolB, C-terminal domain"/>
    <property type="match status" value="1"/>
</dbReference>
<dbReference type="EMBL" id="CAJZBQ010000035">
    <property type="protein sequence ID" value="CAG9323694.1"/>
    <property type="molecule type" value="Genomic_DNA"/>
</dbReference>
<evidence type="ECO:0000313" key="3">
    <source>
        <dbReference type="Proteomes" id="UP001162131"/>
    </source>
</evidence>
<dbReference type="Proteomes" id="UP001162131">
    <property type="component" value="Unassembled WGS sequence"/>
</dbReference>
<dbReference type="InterPro" id="IPR011042">
    <property type="entry name" value="6-blade_b-propeller_TolB-like"/>
</dbReference>
<evidence type="ECO:0000313" key="2">
    <source>
        <dbReference type="EMBL" id="CAG9323694.1"/>
    </source>
</evidence>
<keyword evidence="1" id="KW-0732">Signal</keyword>
<sequence length="350" mass="40312">MASKLSLLLFSIFIITFHIPKSVAIETDAENSDNCRRVKSDDYFIDFASYQQNIIVAEDNFSLFLKESSQNTGHLALIKHLESENVDLEEIQLENFPEGVSFHPSALYLVKPDQLYVLNYNANKMETRIEIFTIDSQFAKYHGSIYFDSSINGFFNDFLIESDHTLYITKYFINENLADSYPISINNYISLVNSNHLPNNVMQLYECTFFKHSYSDCQPMNFTLFNSVIGIVKDQFDNYYFSSKDDDGSYFLKKFTKDSTGNFIEKNKIKTKEIIGKIKYDEENSKLYLAVSPKIIHFFKNLPGGIVEIDPNSDNKKLSTLIKNPRSMIRKNSTILISSYYEAGGYACNV</sequence>
<evidence type="ECO:0000256" key="1">
    <source>
        <dbReference type="SAM" id="SignalP"/>
    </source>
</evidence>
<protein>
    <submittedName>
        <fullName evidence="2">Uncharacterized protein</fullName>
    </submittedName>
</protein>
<dbReference type="AlphaFoldDB" id="A0AAU9J654"/>
<comment type="caution">
    <text evidence="2">The sequence shown here is derived from an EMBL/GenBank/DDBJ whole genome shotgun (WGS) entry which is preliminary data.</text>
</comment>
<feature type="chain" id="PRO_5044009542" evidence="1">
    <location>
        <begin position="25"/>
        <end position="350"/>
    </location>
</feature>
<name>A0AAU9J654_9CILI</name>
<reference evidence="2" key="1">
    <citation type="submission" date="2021-09" db="EMBL/GenBank/DDBJ databases">
        <authorList>
            <consortium name="AG Swart"/>
            <person name="Singh M."/>
            <person name="Singh A."/>
            <person name="Seah K."/>
            <person name="Emmerich C."/>
        </authorList>
    </citation>
    <scope>NUCLEOTIDE SEQUENCE</scope>
    <source>
        <strain evidence="2">ATCC30299</strain>
    </source>
</reference>